<name>A0ABN3GX19_9ACTN</name>
<feature type="domain" description="DUF3152" evidence="3">
    <location>
        <begin position="98"/>
        <end position="265"/>
    </location>
</feature>
<dbReference type="Proteomes" id="UP001501444">
    <property type="component" value="Unassembled WGS sequence"/>
</dbReference>
<dbReference type="RefSeq" id="WP_344615938.1">
    <property type="nucleotide sequence ID" value="NZ_BAAARV010000058.1"/>
</dbReference>
<dbReference type="Pfam" id="PF11350">
    <property type="entry name" value="DUF3152"/>
    <property type="match status" value="1"/>
</dbReference>
<dbReference type="Gene3D" id="3.40.390.10">
    <property type="entry name" value="Collagenase (Catalytic Domain)"/>
    <property type="match status" value="1"/>
</dbReference>
<reference evidence="4 5" key="1">
    <citation type="journal article" date="2019" name="Int. J. Syst. Evol. Microbiol.">
        <title>The Global Catalogue of Microorganisms (GCM) 10K type strain sequencing project: providing services to taxonomists for standard genome sequencing and annotation.</title>
        <authorList>
            <consortium name="The Broad Institute Genomics Platform"/>
            <consortium name="The Broad Institute Genome Sequencing Center for Infectious Disease"/>
            <person name="Wu L."/>
            <person name="Ma J."/>
        </authorList>
    </citation>
    <scope>NUCLEOTIDE SEQUENCE [LARGE SCALE GENOMIC DNA]</scope>
    <source>
        <strain evidence="4 5">JCM 3272</strain>
    </source>
</reference>
<accession>A0ABN3GX19</accession>
<dbReference type="InterPro" id="IPR024079">
    <property type="entry name" value="MetalloPept_cat_dom_sf"/>
</dbReference>
<comment type="caution">
    <text evidence="4">The sequence shown here is derived from an EMBL/GenBank/DDBJ whole genome shotgun (WGS) entry which is preliminary data.</text>
</comment>
<keyword evidence="2" id="KW-0812">Transmembrane</keyword>
<dbReference type="EMBL" id="BAAARV010000058">
    <property type="protein sequence ID" value="GAA2363437.1"/>
    <property type="molecule type" value="Genomic_DNA"/>
</dbReference>
<sequence>MVSRLISDRRREPEPLPSDLTAARDMVRAARHRRREEARRRRYTVAGVMASAGLVAILGMGRQMLFADDAAPAAAPTHSETPMLAPPSQPASPPPEAGPAKGDGTFAYATTAGPIAGAAGALKKYRVAVENGAGQQADAFAAAVEKTYADPRGWTAGGDLRLQRVAGDGAADFTVFLATPTTSEAMCATAGLHTDGYTSCRVTGKVIINLARWLTAIPEYGAPVADYQTYVINHETGHELGGGHEACPGEGQPAPVMMQQTYGLKGCVANSWPYVDGKRYTGPKVP</sequence>
<dbReference type="InterPro" id="IPR022603">
    <property type="entry name" value="DUF3152"/>
</dbReference>
<evidence type="ECO:0000313" key="5">
    <source>
        <dbReference type="Proteomes" id="UP001501444"/>
    </source>
</evidence>
<feature type="transmembrane region" description="Helical" evidence="2">
    <location>
        <begin position="43"/>
        <end position="61"/>
    </location>
</feature>
<evidence type="ECO:0000259" key="3">
    <source>
        <dbReference type="Pfam" id="PF11350"/>
    </source>
</evidence>
<feature type="region of interest" description="Disordered" evidence="1">
    <location>
        <begin position="71"/>
        <end position="105"/>
    </location>
</feature>
<dbReference type="SUPFAM" id="SSF55486">
    <property type="entry name" value="Metalloproteases ('zincins'), catalytic domain"/>
    <property type="match status" value="1"/>
</dbReference>
<keyword evidence="5" id="KW-1185">Reference proteome</keyword>
<protein>
    <submittedName>
        <fullName evidence="4">DUF3152 domain-containing protein</fullName>
    </submittedName>
</protein>
<gene>
    <name evidence="4" type="ORF">GCM10010170_060320</name>
</gene>
<feature type="compositionally biased region" description="Basic and acidic residues" evidence="1">
    <location>
        <begin position="1"/>
        <end position="14"/>
    </location>
</feature>
<evidence type="ECO:0000256" key="1">
    <source>
        <dbReference type="SAM" id="MobiDB-lite"/>
    </source>
</evidence>
<keyword evidence="2" id="KW-1133">Transmembrane helix</keyword>
<organism evidence="4 5">
    <name type="scientific">Dactylosporangium salmoneum</name>
    <dbReference type="NCBI Taxonomy" id="53361"/>
    <lineage>
        <taxon>Bacteria</taxon>
        <taxon>Bacillati</taxon>
        <taxon>Actinomycetota</taxon>
        <taxon>Actinomycetes</taxon>
        <taxon>Micromonosporales</taxon>
        <taxon>Micromonosporaceae</taxon>
        <taxon>Dactylosporangium</taxon>
    </lineage>
</organism>
<evidence type="ECO:0000256" key="2">
    <source>
        <dbReference type="SAM" id="Phobius"/>
    </source>
</evidence>
<proteinExistence type="predicted"/>
<keyword evidence="2" id="KW-0472">Membrane</keyword>
<evidence type="ECO:0000313" key="4">
    <source>
        <dbReference type="EMBL" id="GAA2363437.1"/>
    </source>
</evidence>
<feature type="compositionally biased region" description="Pro residues" evidence="1">
    <location>
        <begin position="84"/>
        <end position="97"/>
    </location>
</feature>
<feature type="region of interest" description="Disordered" evidence="1">
    <location>
        <begin position="1"/>
        <end position="20"/>
    </location>
</feature>